<dbReference type="AlphaFoldDB" id="A0A974ZZJ5"/>
<feature type="transmembrane region" description="Helical" evidence="1">
    <location>
        <begin position="12"/>
        <end position="40"/>
    </location>
</feature>
<dbReference type="EMBL" id="CP070608">
    <property type="protein sequence ID" value="QSE96294.1"/>
    <property type="molecule type" value="Genomic_DNA"/>
</dbReference>
<accession>A0A974ZZJ5</accession>
<reference evidence="2" key="1">
    <citation type="submission" date="2021-02" db="EMBL/GenBank/DDBJ databases">
        <title>Fulvivirga sp. S481 isolated from sea water.</title>
        <authorList>
            <person name="Bae S.S."/>
            <person name="Baek K."/>
        </authorList>
    </citation>
    <scope>NUCLEOTIDE SEQUENCE</scope>
    <source>
        <strain evidence="2">S481</strain>
    </source>
</reference>
<keyword evidence="1" id="KW-0472">Membrane</keyword>
<protein>
    <submittedName>
        <fullName evidence="2">Uncharacterized protein</fullName>
    </submittedName>
</protein>
<evidence type="ECO:0000256" key="1">
    <source>
        <dbReference type="SAM" id="Phobius"/>
    </source>
</evidence>
<name>A0A974ZZJ5_9BACT</name>
<sequence>MHRIGLKFDKYSILTFPMAFAIIPILLIASIVVGVCTIILKVVVDVMT</sequence>
<dbReference type="RefSeq" id="WP_205720810.1">
    <property type="nucleotide sequence ID" value="NZ_CP070608.1"/>
</dbReference>
<organism evidence="2 3">
    <name type="scientific">Fulvivirga lutea</name>
    <dbReference type="NCBI Taxonomy" id="2810512"/>
    <lineage>
        <taxon>Bacteria</taxon>
        <taxon>Pseudomonadati</taxon>
        <taxon>Bacteroidota</taxon>
        <taxon>Cytophagia</taxon>
        <taxon>Cytophagales</taxon>
        <taxon>Fulvivirgaceae</taxon>
        <taxon>Fulvivirga</taxon>
    </lineage>
</organism>
<evidence type="ECO:0000313" key="2">
    <source>
        <dbReference type="EMBL" id="QSE96294.1"/>
    </source>
</evidence>
<evidence type="ECO:0000313" key="3">
    <source>
        <dbReference type="Proteomes" id="UP000662783"/>
    </source>
</evidence>
<keyword evidence="1" id="KW-0812">Transmembrane</keyword>
<keyword evidence="3" id="KW-1185">Reference proteome</keyword>
<dbReference type="Proteomes" id="UP000662783">
    <property type="component" value="Chromosome"/>
</dbReference>
<proteinExistence type="predicted"/>
<gene>
    <name evidence="2" type="ORF">JR347_11815</name>
</gene>
<dbReference type="KEGG" id="fuv:JR347_11815"/>
<keyword evidence="1" id="KW-1133">Transmembrane helix</keyword>